<dbReference type="PROSITE" id="PS51257">
    <property type="entry name" value="PROKAR_LIPOPROTEIN"/>
    <property type="match status" value="1"/>
</dbReference>
<evidence type="ECO:0000256" key="1">
    <source>
        <dbReference type="SAM" id="SignalP"/>
    </source>
</evidence>
<dbReference type="Proteomes" id="UP000288812">
    <property type="component" value="Unassembled WGS sequence"/>
</dbReference>
<accession>A0A437S7F4</accession>
<evidence type="ECO:0000313" key="3">
    <source>
        <dbReference type="EMBL" id="RVU55000.1"/>
    </source>
</evidence>
<proteinExistence type="predicted"/>
<gene>
    <name evidence="3" type="ORF">EF514_05295</name>
</gene>
<organism evidence="3 4">
    <name type="scientific">Anaerosphaera multitolerans</name>
    <dbReference type="NCBI Taxonomy" id="2487351"/>
    <lineage>
        <taxon>Bacteria</taxon>
        <taxon>Bacillati</taxon>
        <taxon>Bacillota</taxon>
        <taxon>Tissierellia</taxon>
        <taxon>Tissierellales</taxon>
        <taxon>Peptoniphilaceae</taxon>
        <taxon>Anaerosphaera</taxon>
    </lineage>
</organism>
<feature type="chain" id="PRO_5019328760" description="GerMN domain-containing protein" evidence="1">
    <location>
        <begin position="26"/>
        <end position="185"/>
    </location>
</feature>
<protein>
    <recommendedName>
        <fullName evidence="2">GerMN domain-containing protein</fullName>
    </recommendedName>
</protein>
<sequence length="185" mass="21021">MNNYKKVFSTLSILFVFTLIFTACSKENKLESTSNNTTEKANYKITLYYPTEDYIVNGNEENKFESLRDIVFDSTDEIFEVLIDDLKEAPKDTDNGKYYPAIPKKIQVNSIKVEDSTAYVDFNSENLSGGSLDENILINTLFFTLTSLTENEKPLVDGVLFTVDGEEVQSLMGHFDVSKRIESEI</sequence>
<keyword evidence="1" id="KW-0732">Signal</keyword>
<reference evidence="3 4" key="1">
    <citation type="submission" date="2018-11" db="EMBL/GenBank/DDBJ databases">
        <title>Genome sequencing and assembly of Anaerosphaera sp. nov., GS7-6-2.</title>
        <authorList>
            <person name="Rettenmaier R."/>
            <person name="Liebl W."/>
            <person name="Zverlov V."/>
        </authorList>
    </citation>
    <scope>NUCLEOTIDE SEQUENCE [LARGE SCALE GENOMIC DNA]</scope>
    <source>
        <strain evidence="3 4">GS7-6-2</strain>
    </source>
</reference>
<comment type="caution">
    <text evidence="3">The sequence shown here is derived from an EMBL/GenBank/DDBJ whole genome shotgun (WGS) entry which is preliminary data.</text>
</comment>
<evidence type="ECO:0000259" key="2">
    <source>
        <dbReference type="SMART" id="SM00909"/>
    </source>
</evidence>
<dbReference type="Pfam" id="PF10646">
    <property type="entry name" value="Germane"/>
    <property type="match status" value="1"/>
</dbReference>
<dbReference type="OrthoDB" id="1954033at2"/>
<name>A0A437S7F4_9FIRM</name>
<evidence type="ECO:0000313" key="4">
    <source>
        <dbReference type="Proteomes" id="UP000288812"/>
    </source>
</evidence>
<feature type="domain" description="GerMN" evidence="2">
    <location>
        <begin position="79"/>
        <end position="172"/>
    </location>
</feature>
<dbReference type="InterPro" id="IPR019606">
    <property type="entry name" value="GerMN"/>
</dbReference>
<keyword evidence="4" id="KW-1185">Reference proteome</keyword>
<feature type="signal peptide" evidence="1">
    <location>
        <begin position="1"/>
        <end position="25"/>
    </location>
</feature>
<dbReference type="RefSeq" id="WP_127724382.1">
    <property type="nucleotide sequence ID" value="NZ_RLIH01000005.1"/>
</dbReference>
<dbReference type="AlphaFoldDB" id="A0A437S7F4"/>
<dbReference type="SMART" id="SM00909">
    <property type="entry name" value="Germane"/>
    <property type="match status" value="1"/>
</dbReference>
<dbReference type="EMBL" id="RLIH01000005">
    <property type="protein sequence ID" value="RVU55000.1"/>
    <property type="molecule type" value="Genomic_DNA"/>
</dbReference>